<evidence type="ECO:0000256" key="2">
    <source>
        <dbReference type="ARBA" id="ARBA00023004"/>
    </source>
</evidence>
<dbReference type="PANTHER" id="PTHR30295">
    <property type="entry name" value="BACTERIOFERRITIN"/>
    <property type="match status" value="1"/>
</dbReference>
<dbReference type="Gene3D" id="1.20.1260.10">
    <property type="match status" value="1"/>
</dbReference>
<dbReference type="EMBL" id="JBHSAP010000007">
    <property type="protein sequence ID" value="MFC4076360.1"/>
    <property type="molecule type" value="Genomic_DNA"/>
</dbReference>
<organism evidence="4 5">
    <name type="scientific">Salinithrix halophila</name>
    <dbReference type="NCBI Taxonomy" id="1485204"/>
    <lineage>
        <taxon>Bacteria</taxon>
        <taxon>Bacillati</taxon>
        <taxon>Bacillota</taxon>
        <taxon>Bacilli</taxon>
        <taxon>Bacillales</taxon>
        <taxon>Thermoactinomycetaceae</taxon>
        <taxon>Salinithrix</taxon>
    </lineage>
</organism>
<dbReference type="RefSeq" id="WP_380703137.1">
    <property type="nucleotide sequence ID" value="NZ_JBHSAP010000007.1"/>
</dbReference>
<evidence type="ECO:0000259" key="3">
    <source>
        <dbReference type="PROSITE" id="PS50905"/>
    </source>
</evidence>
<keyword evidence="1" id="KW-0409">Iron storage</keyword>
<keyword evidence="2" id="KW-0408">Iron</keyword>
<dbReference type="InterPro" id="IPR009078">
    <property type="entry name" value="Ferritin-like_SF"/>
</dbReference>
<dbReference type="InterPro" id="IPR012347">
    <property type="entry name" value="Ferritin-like"/>
</dbReference>
<dbReference type="CDD" id="cd00657">
    <property type="entry name" value="Ferritin_like"/>
    <property type="match status" value="1"/>
</dbReference>
<dbReference type="PANTHER" id="PTHR30295:SF0">
    <property type="entry name" value="BACTERIOFERRITIN"/>
    <property type="match status" value="1"/>
</dbReference>
<sequence>MEQDIKTLIDGLNEDLAYEYAAAITYTYNAATVSGLARPMLKSFFEGEIQDEMKHASYLSEKIASLGGTPVVKPAEVKQASDVRGMLEYAIAEEDATIKRYIKRIEQAEAAGQHGLKIELEGMVADESNHKEEMQRLLKDPRLS</sequence>
<dbReference type="InterPro" id="IPR008331">
    <property type="entry name" value="Ferritin_DPS_dom"/>
</dbReference>
<dbReference type="SUPFAM" id="SSF47240">
    <property type="entry name" value="Ferritin-like"/>
    <property type="match status" value="1"/>
</dbReference>
<evidence type="ECO:0000313" key="5">
    <source>
        <dbReference type="Proteomes" id="UP001595843"/>
    </source>
</evidence>
<name>A0ABV8JEY4_9BACL</name>
<dbReference type="PROSITE" id="PS50905">
    <property type="entry name" value="FERRITIN_LIKE"/>
    <property type="match status" value="1"/>
</dbReference>
<reference evidence="5" key="1">
    <citation type="journal article" date="2019" name="Int. J. Syst. Evol. Microbiol.">
        <title>The Global Catalogue of Microorganisms (GCM) 10K type strain sequencing project: providing services to taxonomists for standard genome sequencing and annotation.</title>
        <authorList>
            <consortium name="The Broad Institute Genomics Platform"/>
            <consortium name="The Broad Institute Genome Sequencing Center for Infectious Disease"/>
            <person name="Wu L."/>
            <person name="Ma J."/>
        </authorList>
    </citation>
    <scope>NUCLEOTIDE SEQUENCE [LARGE SCALE GENOMIC DNA]</scope>
    <source>
        <strain evidence="5">IBRC-M 10813</strain>
    </source>
</reference>
<comment type="caution">
    <text evidence="4">The sequence shown here is derived from an EMBL/GenBank/DDBJ whole genome shotgun (WGS) entry which is preliminary data.</text>
</comment>
<evidence type="ECO:0000313" key="4">
    <source>
        <dbReference type="EMBL" id="MFC4076360.1"/>
    </source>
</evidence>
<gene>
    <name evidence="4" type="ORF">ACFOUO_05985</name>
</gene>
<proteinExistence type="predicted"/>
<keyword evidence="5" id="KW-1185">Reference proteome</keyword>
<evidence type="ECO:0000256" key="1">
    <source>
        <dbReference type="ARBA" id="ARBA00022434"/>
    </source>
</evidence>
<dbReference type="InterPro" id="IPR009040">
    <property type="entry name" value="Ferritin-like_diiron"/>
</dbReference>
<protein>
    <submittedName>
        <fullName evidence="4">Ferritin-like domain-containing protein</fullName>
    </submittedName>
</protein>
<dbReference type="Proteomes" id="UP001595843">
    <property type="component" value="Unassembled WGS sequence"/>
</dbReference>
<feature type="domain" description="Ferritin-like diiron" evidence="3">
    <location>
        <begin position="2"/>
        <end position="144"/>
    </location>
</feature>
<dbReference type="Pfam" id="PF00210">
    <property type="entry name" value="Ferritin"/>
    <property type="match status" value="1"/>
</dbReference>
<accession>A0ABV8JEY4</accession>